<evidence type="ECO:0000256" key="14">
    <source>
        <dbReference type="SAM" id="Phobius"/>
    </source>
</evidence>
<dbReference type="OMA" id="VFHIIPI"/>
<dbReference type="STRING" id="60175.A0A1V6XXI5"/>
<dbReference type="GO" id="GO:0140359">
    <property type="term" value="F:ABC-type transporter activity"/>
    <property type="evidence" value="ECO:0007669"/>
    <property type="project" value="InterPro"/>
</dbReference>
<dbReference type="GO" id="GO:0006879">
    <property type="term" value="P:intracellular iron ion homeostasis"/>
    <property type="evidence" value="ECO:0007669"/>
    <property type="project" value="TreeGrafter"/>
</dbReference>
<reference evidence="19" key="2">
    <citation type="journal article" date="2017" name="Nat. Microbiol.">
        <title>Global analysis of biosynthetic gene clusters reveals vast potential of secondary metabolite production in Penicillium species.</title>
        <authorList>
            <person name="Nielsen J.C."/>
            <person name="Grijseels S."/>
            <person name="Prigent S."/>
            <person name="Ji B."/>
            <person name="Dainat J."/>
            <person name="Nielsen K.F."/>
            <person name="Frisvad J.C."/>
            <person name="Workman M."/>
            <person name="Nielsen J."/>
        </authorList>
    </citation>
    <scope>NUCLEOTIDE SEQUENCE [LARGE SCALE GENOMIC DNA]</scope>
    <source>
        <strain evidence="19">IBT 13039</strain>
    </source>
</reference>
<keyword evidence="5" id="KW-0547">Nucleotide-binding</keyword>
<dbReference type="Gene3D" id="1.20.1560.10">
    <property type="entry name" value="ABC transporter type 1, transmembrane domain"/>
    <property type="match status" value="1"/>
</dbReference>
<evidence type="ECO:0000313" key="17">
    <source>
        <dbReference type="EMBL" id="CAG8206327.1"/>
    </source>
</evidence>
<dbReference type="OrthoDB" id="6500128at2759"/>
<evidence type="ECO:0000259" key="15">
    <source>
        <dbReference type="PROSITE" id="PS50893"/>
    </source>
</evidence>
<evidence type="ECO:0000256" key="13">
    <source>
        <dbReference type="SAM" id="MobiDB-lite"/>
    </source>
</evidence>
<evidence type="ECO:0000256" key="10">
    <source>
        <dbReference type="ARBA" id="ARBA00024363"/>
    </source>
</evidence>
<dbReference type="FunFam" id="3.40.50.300:FF:000186">
    <property type="entry name" value="ATP-binding cassette sub-family B member 7, mitochondrial"/>
    <property type="match status" value="1"/>
</dbReference>
<comment type="subunit">
    <text evidence="2">Homodimer.</text>
</comment>
<dbReference type="GO" id="GO:0016887">
    <property type="term" value="F:ATP hydrolysis activity"/>
    <property type="evidence" value="ECO:0007669"/>
    <property type="project" value="InterPro"/>
</dbReference>
<evidence type="ECO:0000256" key="12">
    <source>
        <dbReference type="ARBA" id="ARBA00040792"/>
    </source>
</evidence>
<feature type="transmembrane region" description="Helical" evidence="14">
    <location>
        <begin position="225"/>
        <end position="252"/>
    </location>
</feature>
<evidence type="ECO:0000256" key="2">
    <source>
        <dbReference type="ARBA" id="ARBA00011738"/>
    </source>
</evidence>
<dbReference type="GO" id="GO:0140466">
    <property type="term" value="P:iron-sulfur cluster export from the mitochondrion"/>
    <property type="evidence" value="ECO:0007669"/>
    <property type="project" value="UniProtKB-ARBA"/>
</dbReference>
<dbReference type="GO" id="GO:0005524">
    <property type="term" value="F:ATP binding"/>
    <property type="evidence" value="ECO:0007669"/>
    <property type="project" value="UniProtKB-KW"/>
</dbReference>
<reference evidence="18" key="1">
    <citation type="submission" date="2016-10" db="EMBL/GenBank/DDBJ databases">
        <title>Uncovering the secondary metabolism of Penicillium species provides insights into the evolution of 6-MSA pathways.</title>
        <authorList>
            <person name="Nielsen J.C."/>
            <person name="Nielsen J."/>
        </authorList>
    </citation>
    <scope>NUCLEOTIDE SEQUENCE [LARGE SCALE GENOMIC DNA]</scope>
    <source>
        <strain evidence="18">IBT 13039</strain>
    </source>
</reference>
<dbReference type="InterPro" id="IPR011527">
    <property type="entry name" value="ABC1_TM_dom"/>
</dbReference>
<dbReference type="InterPro" id="IPR027417">
    <property type="entry name" value="P-loop_NTPase"/>
</dbReference>
<dbReference type="PANTHER" id="PTHR24221:SF402">
    <property type="entry name" value="IRON-SULFUR CLUSTERS TRANSPORTER ABCB7, MITOCHONDRIAL"/>
    <property type="match status" value="1"/>
</dbReference>
<feature type="domain" description="ABC transporter" evidence="15">
    <location>
        <begin position="436"/>
        <end position="672"/>
    </location>
</feature>
<dbReference type="CDD" id="cd18582">
    <property type="entry name" value="ABC_6TM_ATM1_ABCB7"/>
    <property type="match status" value="1"/>
</dbReference>
<dbReference type="PROSITE" id="PS50929">
    <property type="entry name" value="ABC_TM1F"/>
    <property type="match status" value="1"/>
</dbReference>
<dbReference type="InterPro" id="IPR017871">
    <property type="entry name" value="ABC_transporter-like_CS"/>
</dbReference>
<dbReference type="Pfam" id="PF00005">
    <property type="entry name" value="ABC_tran"/>
    <property type="match status" value="1"/>
</dbReference>
<feature type="transmembrane region" description="Helical" evidence="14">
    <location>
        <begin position="258"/>
        <end position="279"/>
    </location>
</feature>
<dbReference type="EMBL" id="CAJVNV010000455">
    <property type="protein sequence ID" value="CAG8206327.1"/>
    <property type="molecule type" value="Genomic_DNA"/>
</dbReference>
<dbReference type="EMBL" id="MOOB01000049">
    <property type="protein sequence ID" value="OQE79845.1"/>
    <property type="molecule type" value="Genomic_DNA"/>
</dbReference>
<dbReference type="PROSITE" id="PS50893">
    <property type="entry name" value="ABC_TRANSPORTER_2"/>
    <property type="match status" value="1"/>
</dbReference>
<dbReference type="Proteomes" id="UP001153461">
    <property type="component" value="Unassembled WGS sequence"/>
</dbReference>
<dbReference type="InterPro" id="IPR003439">
    <property type="entry name" value="ABC_transporter-like_ATP-bd"/>
</dbReference>
<feature type="region of interest" description="Disordered" evidence="13">
    <location>
        <begin position="76"/>
        <end position="101"/>
    </location>
</feature>
<dbReference type="InterPro" id="IPR036640">
    <property type="entry name" value="ABC1_TM_sf"/>
</dbReference>
<dbReference type="Proteomes" id="UP000191691">
    <property type="component" value="Unassembled WGS sequence"/>
</dbReference>
<keyword evidence="7" id="KW-1278">Translocase</keyword>
<feature type="domain" description="ABC transmembrane type-1" evidence="16">
    <location>
        <begin position="128"/>
        <end position="401"/>
    </location>
</feature>
<protein>
    <recommendedName>
        <fullName evidence="11">Iron-sulfur clusters transporter ATM1, mitochondrial</fullName>
    </recommendedName>
    <alternativeName>
        <fullName evidence="12">Iron-sulfur clusters transporter atm1, mitochondrial</fullName>
    </alternativeName>
</protein>
<dbReference type="SUPFAM" id="SSF52540">
    <property type="entry name" value="P-loop containing nucleoside triphosphate hydrolases"/>
    <property type="match status" value="1"/>
</dbReference>
<dbReference type="AlphaFoldDB" id="A0A1V6XXI5"/>
<evidence type="ECO:0000256" key="4">
    <source>
        <dbReference type="ARBA" id="ARBA00022692"/>
    </source>
</evidence>
<dbReference type="PANTHER" id="PTHR24221">
    <property type="entry name" value="ATP-BINDING CASSETTE SUB-FAMILY B"/>
    <property type="match status" value="1"/>
</dbReference>
<keyword evidence="9 14" id="KW-0472">Membrane</keyword>
<comment type="similarity">
    <text evidence="10">Belongs to the ABC transporter superfamily. ABCB family. Heavy Metal importer (TC 3.A.1.210) subfamily.</text>
</comment>
<feature type="compositionally biased region" description="Basic and acidic residues" evidence="13">
    <location>
        <begin position="78"/>
        <end position="94"/>
    </location>
</feature>
<evidence type="ECO:0000256" key="9">
    <source>
        <dbReference type="ARBA" id="ARBA00023136"/>
    </source>
</evidence>
<keyword evidence="19" id="KW-1185">Reference proteome</keyword>
<keyword evidence="6" id="KW-0067">ATP-binding</keyword>
<comment type="caution">
    <text evidence="18">The sequence shown here is derived from an EMBL/GenBank/DDBJ whole genome shotgun (WGS) entry which is preliminary data.</text>
</comment>
<evidence type="ECO:0000313" key="19">
    <source>
        <dbReference type="Proteomes" id="UP000191691"/>
    </source>
</evidence>
<gene>
    <name evidence="18" type="ORF">PENNAL_c0049G08892</name>
    <name evidence="17" type="ORF">PNAL_LOCUS7648</name>
</gene>
<keyword evidence="8 14" id="KW-1133">Transmembrane helix</keyword>
<dbReference type="PROSITE" id="PS00211">
    <property type="entry name" value="ABC_TRANSPORTER_1"/>
    <property type="match status" value="1"/>
</dbReference>
<dbReference type="GO" id="GO:0005743">
    <property type="term" value="C:mitochondrial inner membrane"/>
    <property type="evidence" value="ECO:0007669"/>
    <property type="project" value="UniProtKB-SubCell"/>
</dbReference>
<evidence type="ECO:0000256" key="7">
    <source>
        <dbReference type="ARBA" id="ARBA00022967"/>
    </source>
</evidence>
<dbReference type="InterPro" id="IPR039421">
    <property type="entry name" value="Type_1_exporter"/>
</dbReference>
<evidence type="ECO:0000313" key="18">
    <source>
        <dbReference type="EMBL" id="OQE79845.1"/>
    </source>
</evidence>
<name>A0A1V6XXI5_PENNA</name>
<sequence>MLLRAARSPCWRTAQFAHPSFAGKLRSTRLNGTHLRAFTSNNNPLWSKSTENKDQVVRATPTSTPTPSQLATANVIQKPEDSGNAKTPPKKDLLSEPMTGKQEQRKADWAIMKEMAKYLWPKILNVEIPFYFKNIVDSMNIDFAAIGGTAYTVAGSMIIAYGVTRIGATLFQELRNAVFASVAQKAIRKVASNVFEHLLRLDLNFHLSRQTGGLTRAIDRGTKGISFLLTSMVFHVVPTALEISLVCGILTYQYGLQFAAITTTTMIAYTAFTITTTAWRTKFRRQANAADNRGATVAVDSLINYEAVKYFNNEKFEVARYDKALKRYEDASIKVTTSLAFLNSGQNMIFSSALAAMMYLACNGVANGSMSVGDLVMVNQLVFQLSVPLNFLGSVYRELRQSLLDMETLFNLQKVNVTIQERPNAKSLQLTQGGQIRFENVTFGYHPDRPILKNATFTIPAGQKFAIVGPSGCGKSTILRLLFRFYDVQSGRILIDGQDIRDVTLDSLRKAIGVVPQDTPLFNDTISHNIRYGRIDASDEEVRRAAERAHIHKLIERLPDGYQTAVGERGMMISGGEKQRLAISRLILKDPQLLFFDEATSALDTYTEQALLQNINSILKEKSRTSVFVAHRLRTISDSDQILVLKEGHVAEMGSHRELLERDGIYAELWNTQEQSMDQDVDLEGSQDEDVQPKA</sequence>
<dbReference type="InterPro" id="IPR003593">
    <property type="entry name" value="AAA+_ATPase"/>
</dbReference>
<dbReference type="FunFam" id="1.20.1560.10:FF:000004">
    <property type="entry name" value="ATP-binding cassette sub-family B member 7"/>
    <property type="match status" value="1"/>
</dbReference>
<evidence type="ECO:0000256" key="5">
    <source>
        <dbReference type="ARBA" id="ARBA00022741"/>
    </source>
</evidence>
<evidence type="ECO:0000256" key="6">
    <source>
        <dbReference type="ARBA" id="ARBA00022840"/>
    </source>
</evidence>
<dbReference type="SMART" id="SM00382">
    <property type="entry name" value="AAA"/>
    <property type="match status" value="1"/>
</dbReference>
<evidence type="ECO:0000256" key="1">
    <source>
        <dbReference type="ARBA" id="ARBA00004448"/>
    </source>
</evidence>
<dbReference type="Gene3D" id="3.40.50.300">
    <property type="entry name" value="P-loop containing nucleotide triphosphate hydrolases"/>
    <property type="match status" value="1"/>
</dbReference>
<reference evidence="17" key="3">
    <citation type="submission" date="2021-07" db="EMBL/GenBank/DDBJ databases">
        <authorList>
            <person name="Branca A.L. A."/>
        </authorList>
    </citation>
    <scope>NUCLEOTIDE SEQUENCE</scope>
</reference>
<organism evidence="18 19">
    <name type="scientific">Penicillium nalgiovense</name>
    <dbReference type="NCBI Taxonomy" id="60175"/>
    <lineage>
        <taxon>Eukaryota</taxon>
        <taxon>Fungi</taxon>
        <taxon>Dikarya</taxon>
        <taxon>Ascomycota</taxon>
        <taxon>Pezizomycotina</taxon>
        <taxon>Eurotiomycetes</taxon>
        <taxon>Eurotiomycetidae</taxon>
        <taxon>Eurotiales</taxon>
        <taxon>Aspergillaceae</taxon>
        <taxon>Penicillium</taxon>
    </lineage>
</organism>
<dbReference type="CDD" id="cd03253">
    <property type="entry name" value="ABCC_ATM1_transporter"/>
    <property type="match status" value="1"/>
</dbReference>
<evidence type="ECO:0000256" key="11">
    <source>
        <dbReference type="ARBA" id="ARBA00039906"/>
    </source>
</evidence>
<comment type="subcellular location">
    <subcellularLocation>
        <location evidence="1">Mitochondrion inner membrane</location>
        <topology evidence="1">Multi-pass membrane protein</topology>
    </subcellularLocation>
</comment>
<feature type="transmembrane region" description="Helical" evidence="14">
    <location>
        <begin position="348"/>
        <end position="366"/>
    </location>
</feature>
<keyword evidence="4 14" id="KW-0812">Transmembrane</keyword>
<evidence type="ECO:0000256" key="8">
    <source>
        <dbReference type="ARBA" id="ARBA00022989"/>
    </source>
</evidence>
<dbReference type="SUPFAM" id="SSF90123">
    <property type="entry name" value="ABC transporter transmembrane region"/>
    <property type="match status" value="1"/>
</dbReference>
<evidence type="ECO:0000256" key="3">
    <source>
        <dbReference type="ARBA" id="ARBA00022448"/>
    </source>
</evidence>
<accession>A0A1V6XXI5</accession>
<keyword evidence="3" id="KW-0813">Transport</keyword>
<evidence type="ECO:0000259" key="16">
    <source>
        <dbReference type="PROSITE" id="PS50929"/>
    </source>
</evidence>
<dbReference type="Pfam" id="PF00664">
    <property type="entry name" value="ABC_membrane"/>
    <property type="match status" value="1"/>
</dbReference>
<proteinExistence type="inferred from homology"/>